<sequence>MLIIPIKRVYLIANLASLPAHLFFILMLLLGASLTDPHSNLLLDVIFYALLMNALNFALLVIFHISKKDSESRKENYFAFAVGSAIVLFVYLNMGFSTI</sequence>
<comment type="caution">
    <text evidence="2">The sequence shown here is derived from an EMBL/GenBank/DDBJ whole genome shotgun (WGS) entry which is preliminary data.</text>
</comment>
<gene>
    <name evidence="2" type="ORF">ACFSW4_07365</name>
</gene>
<keyword evidence="1" id="KW-0472">Membrane</keyword>
<organism evidence="2 3">
    <name type="scientific">Piscibacillus salipiscarius</name>
    <dbReference type="NCBI Taxonomy" id="299480"/>
    <lineage>
        <taxon>Bacteria</taxon>
        <taxon>Bacillati</taxon>
        <taxon>Bacillota</taxon>
        <taxon>Bacilli</taxon>
        <taxon>Bacillales</taxon>
        <taxon>Bacillaceae</taxon>
        <taxon>Piscibacillus</taxon>
    </lineage>
</organism>
<protein>
    <submittedName>
        <fullName evidence="2">Uncharacterized protein</fullName>
    </submittedName>
</protein>
<evidence type="ECO:0000313" key="2">
    <source>
        <dbReference type="EMBL" id="MFD2638676.1"/>
    </source>
</evidence>
<accession>A0ABW5Q9Z7</accession>
<proteinExistence type="predicted"/>
<evidence type="ECO:0000313" key="3">
    <source>
        <dbReference type="Proteomes" id="UP001597452"/>
    </source>
</evidence>
<evidence type="ECO:0000256" key="1">
    <source>
        <dbReference type="SAM" id="Phobius"/>
    </source>
</evidence>
<name>A0ABW5Q9Z7_9BACI</name>
<dbReference type="EMBL" id="JBHUMZ010000019">
    <property type="protein sequence ID" value="MFD2638676.1"/>
    <property type="molecule type" value="Genomic_DNA"/>
</dbReference>
<feature type="transmembrane region" description="Helical" evidence="1">
    <location>
        <begin position="12"/>
        <end position="33"/>
    </location>
</feature>
<feature type="transmembrane region" description="Helical" evidence="1">
    <location>
        <begin position="77"/>
        <end position="96"/>
    </location>
</feature>
<reference evidence="3" key="1">
    <citation type="journal article" date="2019" name="Int. J. Syst. Evol. Microbiol.">
        <title>The Global Catalogue of Microorganisms (GCM) 10K type strain sequencing project: providing services to taxonomists for standard genome sequencing and annotation.</title>
        <authorList>
            <consortium name="The Broad Institute Genomics Platform"/>
            <consortium name="The Broad Institute Genome Sequencing Center for Infectious Disease"/>
            <person name="Wu L."/>
            <person name="Ma J."/>
        </authorList>
    </citation>
    <scope>NUCLEOTIDE SEQUENCE [LARGE SCALE GENOMIC DNA]</scope>
    <source>
        <strain evidence="3">TISTR 1571</strain>
    </source>
</reference>
<dbReference type="RefSeq" id="WP_054752402.1">
    <property type="nucleotide sequence ID" value="NZ_JBHUMZ010000019.1"/>
</dbReference>
<keyword evidence="1" id="KW-1133">Transmembrane helix</keyword>
<dbReference type="Proteomes" id="UP001597452">
    <property type="component" value="Unassembled WGS sequence"/>
</dbReference>
<keyword evidence="3" id="KW-1185">Reference proteome</keyword>
<feature type="transmembrane region" description="Helical" evidence="1">
    <location>
        <begin position="45"/>
        <end position="65"/>
    </location>
</feature>
<keyword evidence="1" id="KW-0812">Transmembrane</keyword>